<sequence>MLTRWRDWAAVILAAGLILATPAVGRADPPAGCDKTTDPLCQIEETDPGTPGNPNKGGGGGGGCTWSGKTIPCSDPDYGYYVGGGCYWKALVPQPKDAEPPPGKDRAKGQWGVRSCYTAPGSGEVAQVYQWLDDGAIASTPEELAERALAKLKLRGAQIGVAPEPGGKGAVGLPVWLWTAVTAGTWGPQRASEAAGAITVSIEAKAHTIVWDMGDGHSVTCNNPGTRYEAKYGLAESAACGYKYPRPSITAANPGGRYTITATTHWRVVWSGGGQTGVLTPTSQSQTTVQIGEIQVVKK</sequence>
<gene>
    <name evidence="3" type="ORF">Pa4123_61700</name>
</gene>
<evidence type="ECO:0008006" key="5">
    <source>
        <dbReference type="Google" id="ProtNLM"/>
    </source>
</evidence>
<feature type="signal peptide" evidence="2">
    <location>
        <begin position="1"/>
        <end position="26"/>
    </location>
</feature>
<reference evidence="3" key="1">
    <citation type="submission" date="2022-12" db="EMBL/GenBank/DDBJ databases">
        <title>New Phytohabitans aurantiacus sp. RD004123 nov., an actinomycete isolated from soil.</title>
        <authorList>
            <person name="Triningsih D.W."/>
            <person name="Harunari E."/>
            <person name="Igarashi Y."/>
        </authorList>
    </citation>
    <scope>NUCLEOTIDE SEQUENCE</scope>
    <source>
        <strain evidence="3">RD004123</strain>
    </source>
</reference>
<keyword evidence="4" id="KW-1185">Reference proteome</keyword>
<evidence type="ECO:0000256" key="1">
    <source>
        <dbReference type="SAM" id="MobiDB-lite"/>
    </source>
</evidence>
<feature type="chain" id="PRO_5046537304" description="ATP/GTP-binding protein" evidence="2">
    <location>
        <begin position="27"/>
        <end position="299"/>
    </location>
</feature>
<evidence type="ECO:0000256" key="2">
    <source>
        <dbReference type="SAM" id="SignalP"/>
    </source>
</evidence>
<evidence type="ECO:0000313" key="3">
    <source>
        <dbReference type="EMBL" id="GLI00894.1"/>
    </source>
</evidence>
<comment type="caution">
    <text evidence="3">The sequence shown here is derived from an EMBL/GenBank/DDBJ whole genome shotgun (WGS) entry which is preliminary data.</text>
</comment>
<accession>A0ABQ5R284</accession>
<name>A0ABQ5R284_9ACTN</name>
<proteinExistence type="predicted"/>
<evidence type="ECO:0000313" key="4">
    <source>
        <dbReference type="Proteomes" id="UP001144280"/>
    </source>
</evidence>
<dbReference type="RefSeq" id="WP_281901518.1">
    <property type="nucleotide sequence ID" value="NZ_BSDI01000038.1"/>
</dbReference>
<dbReference type="Proteomes" id="UP001144280">
    <property type="component" value="Unassembled WGS sequence"/>
</dbReference>
<protein>
    <recommendedName>
        <fullName evidence="5">ATP/GTP-binding protein</fullName>
    </recommendedName>
</protein>
<keyword evidence="2" id="KW-0732">Signal</keyword>
<dbReference type="EMBL" id="BSDI01000038">
    <property type="protein sequence ID" value="GLI00894.1"/>
    <property type="molecule type" value="Genomic_DNA"/>
</dbReference>
<organism evidence="3 4">
    <name type="scientific">Phytohabitans aurantiacus</name>
    <dbReference type="NCBI Taxonomy" id="3016789"/>
    <lineage>
        <taxon>Bacteria</taxon>
        <taxon>Bacillati</taxon>
        <taxon>Actinomycetota</taxon>
        <taxon>Actinomycetes</taxon>
        <taxon>Micromonosporales</taxon>
        <taxon>Micromonosporaceae</taxon>
    </lineage>
</organism>
<feature type="region of interest" description="Disordered" evidence="1">
    <location>
        <begin position="40"/>
        <end position="61"/>
    </location>
</feature>